<dbReference type="InterPro" id="IPR057326">
    <property type="entry name" value="KR_dom"/>
</dbReference>
<dbReference type="EMBL" id="JACHOO010000001">
    <property type="protein sequence ID" value="MBB5751638.1"/>
    <property type="molecule type" value="Genomic_DNA"/>
</dbReference>
<dbReference type="PANTHER" id="PTHR44196:SF1">
    <property type="entry name" value="DEHYDROGENASE_REDUCTASE SDR FAMILY MEMBER 7B"/>
    <property type="match status" value="1"/>
</dbReference>
<dbReference type="Pfam" id="PF00106">
    <property type="entry name" value="adh_short"/>
    <property type="match status" value="1"/>
</dbReference>
<dbReference type="PRINTS" id="PR00081">
    <property type="entry name" value="GDHRDH"/>
</dbReference>
<dbReference type="GO" id="GO:0016020">
    <property type="term" value="C:membrane"/>
    <property type="evidence" value="ECO:0007669"/>
    <property type="project" value="TreeGrafter"/>
</dbReference>
<dbReference type="GO" id="GO:0050255">
    <property type="term" value="F:ribitol 2-dehydrogenase (NAD+) activity"/>
    <property type="evidence" value="ECO:0007669"/>
    <property type="project" value="UniProtKB-EC"/>
</dbReference>
<evidence type="ECO:0000313" key="5">
    <source>
        <dbReference type="EMBL" id="MBB5751638.1"/>
    </source>
</evidence>
<evidence type="ECO:0000313" key="6">
    <source>
        <dbReference type="Proteomes" id="UP000523821"/>
    </source>
</evidence>
<evidence type="ECO:0000256" key="1">
    <source>
        <dbReference type="ARBA" id="ARBA00006484"/>
    </source>
</evidence>
<evidence type="ECO:0000256" key="3">
    <source>
        <dbReference type="RuleBase" id="RU000363"/>
    </source>
</evidence>
<dbReference type="SMART" id="SM00822">
    <property type="entry name" value="PKS_KR"/>
    <property type="match status" value="1"/>
</dbReference>
<dbReference type="CDD" id="cd05233">
    <property type="entry name" value="SDR_c"/>
    <property type="match status" value="1"/>
</dbReference>
<dbReference type="AlphaFoldDB" id="A0A7W9CU73"/>
<evidence type="ECO:0000259" key="4">
    <source>
        <dbReference type="SMART" id="SM00822"/>
    </source>
</evidence>
<dbReference type="PRINTS" id="PR00080">
    <property type="entry name" value="SDRFAMILY"/>
</dbReference>
<comment type="similarity">
    <text evidence="1 3">Belongs to the short-chain dehydrogenases/reductases (SDR) family.</text>
</comment>
<dbReference type="InterPro" id="IPR020904">
    <property type="entry name" value="Sc_DH/Rdtase_CS"/>
</dbReference>
<protein>
    <submittedName>
        <fullName evidence="5">Ribitol 2-dehydrogenase</fullName>
        <ecNumber evidence="5">1.1.1.56</ecNumber>
    </submittedName>
</protein>
<keyword evidence="2 5" id="KW-0560">Oxidoreductase</keyword>
<feature type="domain" description="Ketoreductase" evidence="4">
    <location>
        <begin position="8"/>
        <end position="202"/>
    </location>
</feature>
<dbReference type="PANTHER" id="PTHR44196">
    <property type="entry name" value="DEHYDROGENASE/REDUCTASE SDR FAMILY MEMBER 7B"/>
    <property type="match status" value="1"/>
</dbReference>
<reference evidence="5 6" key="1">
    <citation type="submission" date="2020-08" db="EMBL/GenBank/DDBJ databases">
        <title>Genomic Encyclopedia of Type Strains, Phase IV (KMG-IV): sequencing the most valuable type-strain genomes for metagenomic binning, comparative biology and taxonomic classification.</title>
        <authorList>
            <person name="Goeker M."/>
        </authorList>
    </citation>
    <scope>NUCLEOTIDE SEQUENCE [LARGE SCALE GENOMIC DNA]</scope>
    <source>
        <strain evidence="5 6">DSM 16268</strain>
    </source>
</reference>
<dbReference type="EC" id="1.1.1.56" evidence="5"/>
<dbReference type="PROSITE" id="PS00061">
    <property type="entry name" value="ADH_SHORT"/>
    <property type="match status" value="1"/>
</dbReference>
<dbReference type="InterPro" id="IPR002347">
    <property type="entry name" value="SDR_fam"/>
</dbReference>
<evidence type="ECO:0000256" key="2">
    <source>
        <dbReference type="ARBA" id="ARBA00023002"/>
    </source>
</evidence>
<gene>
    <name evidence="5" type="ORF">GGQ63_000681</name>
</gene>
<sequence length="242" mass="25738">MRTELKDRIVLVTGGSSGIGRAAARAVAAEGARVALVGRSAERLATVAEGLPTEALAIAADLTRPGEVERAVAAAEARFGRIDILLPNAGLYIPGDVAEGDPDAWDELLAVNVNSVFRLVRAVLPQMIARRDGHVLVTSSISGHQAIPWEPVYSASKHAIQSFVHGLRRQVAPHGVRVGAIAPGVVLNELWGYRDAAAIDEKVASREGLRSEDVADAMVFMLTRPANVTIRDLVILPQNQDI</sequence>
<dbReference type="Gene3D" id="3.40.50.720">
    <property type="entry name" value="NAD(P)-binding Rossmann-like Domain"/>
    <property type="match status" value="1"/>
</dbReference>
<dbReference type="Proteomes" id="UP000523821">
    <property type="component" value="Unassembled WGS sequence"/>
</dbReference>
<proteinExistence type="inferred from homology"/>
<accession>A0A7W9CU73</accession>
<dbReference type="RefSeq" id="WP_183852485.1">
    <property type="nucleotide sequence ID" value="NZ_JACHOO010000001.1"/>
</dbReference>
<dbReference type="SUPFAM" id="SSF51735">
    <property type="entry name" value="NAD(P)-binding Rossmann-fold domains"/>
    <property type="match status" value="1"/>
</dbReference>
<name>A0A7W9CU73_9HYPH</name>
<dbReference type="FunFam" id="3.40.50.720:FF:000047">
    <property type="entry name" value="NADP-dependent L-serine/L-allo-threonine dehydrogenase"/>
    <property type="match status" value="1"/>
</dbReference>
<comment type="caution">
    <text evidence="5">The sequence shown here is derived from an EMBL/GenBank/DDBJ whole genome shotgun (WGS) entry which is preliminary data.</text>
</comment>
<organism evidence="5 6">
    <name type="scientific">Prosthecomicrobium pneumaticum</name>
    <dbReference type="NCBI Taxonomy" id="81895"/>
    <lineage>
        <taxon>Bacteria</taxon>
        <taxon>Pseudomonadati</taxon>
        <taxon>Pseudomonadota</taxon>
        <taxon>Alphaproteobacteria</taxon>
        <taxon>Hyphomicrobiales</taxon>
        <taxon>Kaistiaceae</taxon>
        <taxon>Prosthecomicrobium</taxon>
    </lineage>
</organism>
<dbReference type="InterPro" id="IPR036291">
    <property type="entry name" value="NAD(P)-bd_dom_sf"/>
</dbReference>
<keyword evidence="6" id="KW-1185">Reference proteome</keyword>